<feature type="compositionally biased region" description="Polar residues" evidence="1">
    <location>
        <begin position="1"/>
        <end position="11"/>
    </location>
</feature>
<feature type="region of interest" description="Disordered" evidence="1">
    <location>
        <begin position="1"/>
        <end position="27"/>
    </location>
</feature>
<dbReference type="Pfam" id="PF05867">
    <property type="entry name" value="DUF851"/>
    <property type="match status" value="1"/>
</dbReference>
<dbReference type="eggNOG" id="ENOG502SVY6">
    <property type="taxonomic scope" value="Eukaryota"/>
</dbReference>
<dbReference type="HOGENOM" id="CLU_068326_0_0_1"/>
<dbReference type="InParanoid" id="E3M8H8"/>
<keyword evidence="3" id="KW-1185">Reference proteome</keyword>
<accession>E3M8H8</accession>
<sequence length="287" mass="32424">MIMESLSSQAEQTKKVEVKNVDPDEEKMKRLLKKLKSAKKEPKAPQLPIDEKSKLLMDRVVKKPYPLKYVTKSKEELLMDEKSSFFKPSTISSNSKRHQQAVGETDSYDTYPKLADVVKMKGQNIYISDGVTPFWAEYMSPLPKDKVGIEEPVSVDQDHLEAYNEHRITLKTCNDKNPVIMNSFQPMSELRKRDELHFHDHLIFSNTVRSMVNVMSPLSSALTADAVSGGGGKKEVKTSTSSAKIRMAPRSPLQFVYLRSDPIRTARDVRLKVSKSKTTATTTVGED</sequence>
<feature type="compositionally biased region" description="Basic and acidic residues" evidence="1">
    <location>
        <begin position="12"/>
        <end position="27"/>
    </location>
</feature>
<protein>
    <submittedName>
        <fullName evidence="2">Uncharacterized protein</fullName>
    </submittedName>
</protein>
<proteinExistence type="predicted"/>
<evidence type="ECO:0000313" key="2">
    <source>
        <dbReference type="EMBL" id="EFO94391.1"/>
    </source>
</evidence>
<dbReference type="InterPro" id="IPR008569">
    <property type="entry name" value="DUF851"/>
</dbReference>
<dbReference type="EMBL" id="DS268428">
    <property type="protein sequence ID" value="EFO94391.1"/>
    <property type="molecule type" value="Genomic_DNA"/>
</dbReference>
<dbReference type="AlphaFoldDB" id="E3M8H8"/>
<dbReference type="OrthoDB" id="5868204at2759"/>
<dbReference type="STRING" id="31234.E3M8H8"/>
<gene>
    <name evidence="2" type="ORF">CRE_13285</name>
</gene>
<evidence type="ECO:0000256" key="1">
    <source>
        <dbReference type="SAM" id="MobiDB-lite"/>
    </source>
</evidence>
<reference evidence="2" key="1">
    <citation type="submission" date="2007-07" db="EMBL/GenBank/DDBJ databases">
        <title>PCAP assembly of the Caenorhabditis remanei genome.</title>
        <authorList>
            <consortium name="The Caenorhabditis remanei Sequencing Consortium"/>
            <person name="Wilson R.K."/>
        </authorList>
    </citation>
    <scope>NUCLEOTIDE SEQUENCE [LARGE SCALE GENOMIC DNA]</scope>
    <source>
        <strain evidence="2">PB4641</strain>
    </source>
</reference>
<name>E3M8H8_CAERE</name>
<dbReference type="Proteomes" id="UP000008281">
    <property type="component" value="Unassembled WGS sequence"/>
</dbReference>
<evidence type="ECO:0000313" key="3">
    <source>
        <dbReference type="Proteomes" id="UP000008281"/>
    </source>
</evidence>
<dbReference type="OMA" id="MERICKK"/>
<organism evidence="3">
    <name type="scientific">Caenorhabditis remanei</name>
    <name type="common">Caenorhabditis vulgaris</name>
    <dbReference type="NCBI Taxonomy" id="31234"/>
    <lineage>
        <taxon>Eukaryota</taxon>
        <taxon>Metazoa</taxon>
        <taxon>Ecdysozoa</taxon>
        <taxon>Nematoda</taxon>
        <taxon>Chromadorea</taxon>
        <taxon>Rhabditida</taxon>
        <taxon>Rhabditina</taxon>
        <taxon>Rhabditomorpha</taxon>
        <taxon>Rhabditoidea</taxon>
        <taxon>Rhabditidae</taxon>
        <taxon>Peloderinae</taxon>
        <taxon>Caenorhabditis</taxon>
    </lineage>
</organism>